<dbReference type="Proteomes" id="UP000250235">
    <property type="component" value="Unassembled WGS sequence"/>
</dbReference>
<evidence type="ECO:0000256" key="1">
    <source>
        <dbReference type="SAM" id="MobiDB-lite"/>
    </source>
</evidence>
<feature type="region of interest" description="Disordered" evidence="1">
    <location>
        <begin position="1"/>
        <end position="92"/>
    </location>
</feature>
<keyword evidence="3" id="KW-1185">Reference proteome</keyword>
<organism evidence="2 3">
    <name type="scientific">Dorcoceras hygrometricum</name>
    <dbReference type="NCBI Taxonomy" id="472368"/>
    <lineage>
        <taxon>Eukaryota</taxon>
        <taxon>Viridiplantae</taxon>
        <taxon>Streptophyta</taxon>
        <taxon>Embryophyta</taxon>
        <taxon>Tracheophyta</taxon>
        <taxon>Spermatophyta</taxon>
        <taxon>Magnoliopsida</taxon>
        <taxon>eudicotyledons</taxon>
        <taxon>Gunneridae</taxon>
        <taxon>Pentapetalae</taxon>
        <taxon>asterids</taxon>
        <taxon>lamiids</taxon>
        <taxon>Lamiales</taxon>
        <taxon>Gesneriaceae</taxon>
        <taxon>Didymocarpoideae</taxon>
        <taxon>Trichosporeae</taxon>
        <taxon>Loxocarpinae</taxon>
        <taxon>Dorcoceras</taxon>
    </lineage>
</organism>
<evidence type="ECO:0000313" key="2">
    <source>
        <dbReference type="EMBL" id="KZV34137.1"/>
    </source>
</evidence>
<feature type="compositionally biased region" description="Basic and acidic residues" evidence="1">
    <location>
        <begin position="1"/>
        <end position="18"/>
    </location>
</feature>
<proteinExistence type="predicted"/>
<feature type="compositionally biased region" description="Polar residues" evidence="1">
    <location>
        <begin position="47"/>
        <end position="61"/>
    </location>
</feature>
<reference evidence="2 3" key="1">
    <citation type="journal article" date="2015" name="Proc. Natl. Acad. Sci. U.S.A.">
        <title>The resurrection genome of Boea hygrometrica: A blueprint for survival of dehydration.</title>
        <authorList>
            <person name="Xiao L."/>
            <person name="Yang G."/>
            <person name="Zhang L."/>
            <person name="Yang X."/>
            <person name="Zhao S."/>
            <person name="Ji Z."/>
            <person name="Zhou Q."/>
            <person name="Hu M."/>
            <person name="Wang Y."/>
            <person name="Chen M."/>
            <person name="Xu Y."/>
            <person name="Jin H."/>
            <person name="Xiao X."/>
            <person name="Hu G."/>
            <person name="Bao F."/>
            <person name="Hu Y."/>
            <person name="Wan P."/>
            <person name="Li L."/>
            <person name="Deng X."/>
            <person name="Kuang T."/>
            <person name="Xiang C."/>
            <person name="Zhu J.K."/>
            <person name="Oliver M.J."/>
            <person name="He Y."/>
        </authorList>
    </citation>
    <scope>NUCLEOTIDE SEQUENCE [LARGE SCALE GENOMIC DNA]</scope>
    <source>
        <strain evidence="3">cv. XS01</strain>
    </source>
</reference>
<feature type="compositionally biased region" description="Basic and acidic residues" evidence="1">
    <location>
        <begin position="27"/>
        <end position="36"/>
    </location>
</feature>
<evidence type="ECO:0000313" key="3">
    <source>
        <dbReference type="Proteomes" id="UP000250235"/>
    </source>
</evidence>
<feature type="compositionally biased region" description="Basic and acidic residues" evidence="1">
    <location>
        <begin position="78"/>
        <end position="90"/>
    </location>
</feature>
<protein>
    <submittedName>
        <fullName evidence="2">Nucleolin-like</fullName>
    </submittedName>
</protein>
<gene>
    <name evidence="2" type="ORF">F511_19227</name>
</gene>
<accession>A0A2Z7BJ92</accession>
<sequence length="246" mass="26953">MESPRHGDRNKYDHEAATRRQSAAGEGDVRRTKGEWRWGGAMDTASRGPTTIVTAKSQFRTCPSDHAEYKQKATTNGRDPKSRRQLKADQRQIATDNSGHGVCEYMGATHSSQHTAPDAKHNSTCCFPTHELSSGSTVASCWSLPSQRASAESLPRRQNAVVSTYSNNIVLLSLTSSTNCWLHCSSLLLADVTADFIIADPALALLFTTADSDDITADVIIADSRSWATDSRLLLFIFFFEPLSNL</sequence>
<dbReference type="EMBL" id="KV005221">
    <property type="protein sequence ID" value="KZV34137.1"/>
    <property type="molecule type" value="Genomic_DNA"/>
</dbReference>
<name>A0A2Z7BJ92_9LAMI</name>
<dbReference type="AlphaFoldDB" id="A0A2Z7BJ92"/>